<reference evidence="3" key="2">
    <citation type="submission" date="2020-09" db="EMBL/GenBank/DDBJ databases">
        <authorList>
            <person name="Sun Q."/>
            <person name="Zhou Y."/>
        </authorList>
    </citation>
    <scope>NUCLEOTIDE SEQUENCE</scope>
    <source>
        <strain evidence="3">CGMCC 4.7679</strain>
    </source>
</reference>
<sequence>MTTSQATSETTSIPAHVPPGLVVDYDPQNGPEVMAFPPAALDAFRDKRVFYTPFGGGFWVFTRYADIKQAMQDYESFPQWGTITPNWTGRTHIPLRLNPPDHHKYRKVLMTMFSPRRLKALEPIIRETAHERLAEIAPQGECEFMSDFALPLPAATYCVLLGLPKENFPGFNKLSNDLVFGAEHIRRTQGREAGLEFRRKVVEKIESIITEVIAQRREQTGDDIISFLVEAEMEGRPLTDDEILSIASLLFFAGTDSTGSMIAYSMAFLAKHPGHRQRLIDDPSSIPTAAEELIRVHGFHHNVRDVAHDVEIAGVQLKTGDRILVHTGGANHDPEAFPNPGEVDFDRDAGSNLTFGTGVHRCLGAPLARLQLKVALEEFNATIPDYRLPEGRDIEYVGGQSKVQPRVLPLVFTPRRTS</sequence>
<organism evidence="3 4">
    <name type="scientific">Amycolatopsis bartoniae</name>
    <dbReference type="NCBI Taxonomy" id="941986"/>
    <lineage>
        <taxon>Bacteria</taxon>
        <taxon>Bacillati</taxon>
        <taxon>Actinomycetota</taxon>
        <taxon>Actinomycetes</taxon>
        <taxon>Pseudonocardiales</taxon>
        <taxon>Pseudonocardiaceae</taxon>
        <taxon>Amycolatopsis</taxon>
    </lineage>
</organism>
<dbReference type="PANTHER" id="PTHR46696:SF6">
    <property type="entry name" value="P450, PUTATIVE (EUROFUNG)-RELATED"/>
    <property type="match status" value="1"/>
</dbReference>
<dbReference type="PRINTS" id="PR00385">
    <property type="entry name" value="P450"/>
</dbReference>
<protein>
    <submittedName>
        <fullName evidence="3">Cytochrome P450</fullName>
    </submittedName>
</protein>
<keyword evidence="4" id="KW-1185">Reference proteome</keyword>
<dbReference type="InterPro" id="IPR017972">
    <property type="entry name" value="Cyt_P450_CS"/>
</dbReference>
<dbReference type="PANTHER" id="PTHR46696">
    <property type="entry name" value="P450, PUTATIVE (EUROFUNG)-RELATED"/>
    <property type="match status" value="1"/>
</dbReference>
<keyword evidence="2" id="KW-0479">Metal-binding</keyword>
<dbReference type="GO" id="GO:0005506">
    <property type="term" value="F:iron ion binding"/>
    <property type="evidence" value="ECO:0007669"/>
    <property type="project" value="InterPro"/>
</dbReference>
<name>A0A8H9IMW0_9PSEU</name>
<dbReference type="GO" id="GO:0020037">
    <property type="term" value="F:heme binding"/>
    <property type="evidence" value="ECO:0007669"/>
    <property type="project" value="InterPro"/>
</dbReference>
<dbReference type="RefSeq" id="WP_145936395.1">
    <property type="nucleotide sequence ID" value="NZ_BNAV01000001.1"/>
</dbReference>
<reference evidence="3" key="1">
    <citation type="journal article" date="2014" name="Int. J. Syst. Evol. Microbiol.">
        <title>Complete genome sequence of Corynebacterium casei LMG S-19264T (=DSM 44701T), isolated from a smear-ripened cheese.</title>
        <authorList>
            <consortium name="US DOE Joint Genome Institute (JGI-PGF)"/>
            <person name="Walter F."/>
            <person name="Albersmeier A."/>
            <person name="Kalinowski J."/>
            <person name="Ruckert C."/>
        </authorList>
    </citation>
    <scope>NUCLEOTIDE SEQUENCE</scope>
    <source>
        <strain evidence="3">CGMCC 4.7679</strain>
    </source>
</reference>
<dbReference type="Gene3D" id="1.10.630.10">
    <property type="entry name" value="Cytochrome P450"/>
    <property type="match status" value="1"/>
</dbReference>
<dbReference type="PRINTS" id="PR00359">
    <property type="entry name" value="BP450"/>
</dbReference>
<evidence type="ECO:0000313" key="4">
    <source>
        <dbReference type="Proteomes" id="UP000658656"/>
    </source>
</evidence>
<accession>A0A8H9IMW0</accession>
<dbReference type="InterPro" id="IPR001128">
    <property type="entry name" value="Cyt_P450"/>
</dbReference>
<dbReference type="AlphaFoldDB" id="A0A8H9IMW0"/>
<dbReference type="SUPFAM" id="SSF48264">
    <property type="entry name" value="Cytochrome P450"/>
    <property type="match status" value="1"/>
</dbReference>
<dbReference type="OrthoDB" id="3209493at2"/>
<keyword evidence="2" id="KW-0560">Oxidoreductase</keyword>
<comment type="caution">
    <text evidence="3">The sequence shown here is derived from an EMBL/GenBank/DDBJ whole genome shotgun (WGS) entry which is preliminary data.</text>
</comment>
<keyword evidence="2" id="KW-0503">Monooxygenase</keyword>
<evidence type="ECO:0000256" key="1">
    <source>
        <dbReference type="ARBA" id="ARBA00010617"/>
    </source>
</evidence>
<keyword evidence="2" id="KW-0349">Heme</keyword>
<dbReference type="Proteomes" id="UP000658656">
    <property type="component" value="Unassembled WGS sequence"/>
</dbReference>
<dbReference type="Pfam" id="PF00067">
    <property type="entry name" value="p450"/>
    <property type="match status" value="1"/>
</dbReference>
<evidence type="ECO:0000313" key="3">
    <source>
        <dbReference type="EMBL" id="GHF36314.1"/>
    </source>
</evidence>
<gene>
    <name evidence="3" type="ORF">GCM10017566_06740</name>
</gene>
<evidence type="ECO:0000256" key="2">
    <source>
        <dbReference type="RuleBase" id="RU000461"/>
    </source>
</evidence>
<keyword evidence="2" id="KW-0408">Iron</keyword>
<dbReference type="InterPro" id="IPR002397">
    <property type="entry name" value="Cyt_P450_B"/>
</dbReference>
<dbReference type="GO" id="GO:0004497">
    <property type="term" value="F:monooxygenase activity"/>
    <property type="evidence" value="ECO:0007669"/>
    <property type="project" value="UniProtKB-KW"/>
</dbReference>
<dbReference type="EMBL" id="BNAV01000001">
    <property type="protein sequence ID" value="GHF36314.1"/>
    <property type="molecule type" value="Genomic_DNA"/>
</dbReference>
<dbReference type="GO" id="GO:0016705">
    <property type="term" value="F:oxidoreductase activity, acting on paired donors, with incorporation or reduction of molecular oxygen"/>
    <property type="evidence" value="ECO:0007669"/>
    <property type="project" value="InterPro"/>
</dbReference>
<dbReference type="InterPro" id="IPR036396">
    <property type="entry name" value="Cyt_P450_sf"/>
</dbReference>
<comment type="similarity">
    <text evidence="1 2">Belongs to the cytochrome P450 family.</text>
</comment>
<proteinExistence type="inferred from homology"/>
<dbReference type="PROSITE" id="PS00086">
    <property type="entry name" value="CYTOCHROME_P450"/>
    <property type="match status" value="1"/>
</dbReference>